<keyword evidence="13" id="KW-0472">Membrane</keyword>
<keyword evidence="10" id="KW-0067">ATP-binding</keyword>
<dbReference type="Gene3D" id="3.40.50.2300">
    <property type="match status" value="1"/>
</dbReference>
<feature type="compositionally biased region" description="Low complexity" evidence="15">
    <location>
        <begin position="202"/>
        <end position="222"/>
    </location>
</feature>
<reference evidence="19 20" key="2">
    <citation type="journal article" date="2014" name="J. Gen. Appl. Microbiol.">
        <title>The early diverging ascomycetous budding yeast Saitoella complicata has three histone deacetylases belonging to the Clr6, Hos2, and Rpd3 lineages.</title>
        <authorList>
            <person name="Nishida H."/>
            <person name="Matsumoto T."/>
            <person name="Kondo S."/>
            <person name="Hamamoto M."/>
            <person name="Yoshikawa H."/>
        </authorList>
    </citation>
    <scope>NUCLEOTIDE SEQUENCE [LARGE SCALE GENOMIC DNA]</scope>
    <source>
        <strain evidence="19 20">NRRL Y-17804</strain>
    </source>
</reference>
<dbReference type="SMART" id="SM00388">
    <property type="entry name" value="HisKA"/>
    <property type="match status" value="1"/>
</dbReference>
<evidence type="ECO:0000256" key="13">
    <source>
        <dbReference type="ARBA" id="ARBA00023136"/>
    </source>
</evidence>
<dbReference type="FunFam" id="3.30.565.10:FF:000010">
    <property type="entry name" value="Sensor histidine kinase RcsC"/>
    <property type="match status" value="1"/>
</dbReference>
<keyword evidence="4" id="KW-1003">Cell membrane</keyword>
<dbReference type="InterPro" id="IPR004358">
    <property type="entry name" value="Sig_transdc_His_kin-like_C"/>
</dbReference>
<evidence type="ECO:0000259" key="18">
    <source>
        <dbReference type="PROSITE" id="PS50112"/>
    </source>
</evidence>
<dbReference type="CDD" id="cd00130">
    <property type="entry name" value="PAS"/>
    <property type="match status" value="1"/>
</dbReference>
<feature type="region of interest" description="Disordered" evidence="15">
    <location>
        <begin position="202"/>
        <end position="223"/>
    </location>
</feature>
<gene>
    <name evidence="19" type="ORF">G7K_2228-t1</name>
</gene>
<dbReference type="EMBL" id="BACD03000012">
    <property type="protein sequence ID" value="GAO48040.1"/>
    <property type="molecule type" value="Genomic_DNA"/>
</dbReference>
<name>A0A0E9NF66_SAICN</name>
<accession>A0A0E9NF66</accession>
<dbReference type="Gene3D" id="3.30.565.10">
    <property type="entry name" value="Histidine kinase-like ATPase, C-terminal domain"/>
    <property type="match status" value="1"/>
</dbReference>
<dbReference type="PROSITE" id="PS50109">
    <property type="entry name" value="HIS_KIN"/>
    <property type="match status" value="1"/>
</dbReference>
<evidence type="ECO:0000313" key="20">
    <source>
        <dbReference type="Proteomes" id="UP000033140"/>
    </source>
</evidence>
<dbReference type="Pfam" id="PF08448">
    <property type="entry name" value="PAS_4"/>
    <property type="match status" value="1"/>
</dbReference>
<evidence type="ECO:0000256" key="12">
    <source>
        <dbReference type="ARBA" id="ARBA00023012"/>
    </source>
</evidence>
<keyword evidence="5 14" id="KW-0597">Phosphoprotein</keyword>
<dbReference type="SMART" id="SM00387">
    <property type="entry name" value="HATPase_c"/>
    <property type="match status" value="1"/>
</dbReference>
<dbReference type="Proteomes" id="UP000033140">
    <property type="component" value="Unassembled WGS sequence"/>
</dbReference>
<keyword evidence="7" id="KW-0812">Transmembrane</keyword>
<dbReference type="InterPro" id="IPR003594">
    <property type="entry name" value="HATPase_dom"/>
</dbReference>
<dbReference type="InterPro" id="IPR013656">
    <property type="entry name" value="PAS_4"/>
</dbReference>
<dbReference type="Gene3D" id="3.30.450.20">
    <property type="entry name" value="PAS domain"/>
    <property type="match status" value="2"/>
</dbReference>
<comment type="subcellular location">
    <subcellularLocation>
        <location evidence="2">Cell membrane</location>
        <topology evidence="2">Multi-pass membrane protein</topology>
    </subcellularLocation>
</comment>
<dbReference type="InterPro" id="IPR001789">
    <property type="entry name" value="Sig_transdc_resp-reg_receiver"/>
</dbReference>
<keyword evidence="12" id="KW-0902">Two-component regulatory system</keyword>
<comment type="caution">
    <text evidence="19">The sequence shown here is derived from an EMBL/GenBank/DDBJ whole genome shotgun (WGS) entry which is preliminary data.</text>
</comment>
<feature type="compositionally biased region" description="Polar residues" evidence="15">
    <location>
        <begin position="825"/>
        <end position="839"/>
    </location>
</feature>
<evidence type="ECO:0000256" key="5">
    <source>
        <dbReference type="ARBA" id="ARBA00022553"/>
    </source>
</evidence>
<feature type="region of interest" description="Disordered" evidence="15">
    <location>
        <begin position="817"/>
        <end position="855"/>
    </location>
</feature>
<dbReference type="GO" id="GO:0000155">
    <property type="term" value="F:phosphorelay sensor kinase activity"/>
    <property type="evidence" value="ECO:0007669"/>
    <property type="project" value="InterPro"/>
</dbReference>
<sequence length="1002" mass="112101">MSRQHTERGSNLGNGLQRTEQWPPVQTSFESLPNLWIPEVPISGLYFGFILYTRFTVRFQLCSFAQLLGTSLDYAPIPLVVVDNEHVVRAVNIAARNILQIREVKDRYGLLEDIGVEVWPGSQGPPVPTHHNPSHRLFKSLEIQFVSTDSDLHLQPAPTPVRLGYPGNEQPGSARYFSGVIQPWARGRQTWYTITIFPTGPDSRSVDGWSSPSSSMSGMSRPRYSLPPRDQPLQQTNGYNNNKTTVVRLEDVDEEMSLDTVEEIGIGAETPGNEAEDQITTRSGMPSRSSHYPFLKRVRRALLNAIDLPLAAITSDSSMLVLNDAACMVLGNPRGSTITREDFDEGFEWLQQWRLWTEDWRQLLPAPQYPVVRAQRGESFDDVLHGYEHIQTGERLFLLFSGRPMYDGDKPLGGFVWFNDVTARMEAEKSTNDIAAIKGGEEKFREILDLLPWVIWTADANGRVDHFNMRWYHTTGHSADKLDAWSDYVHEDDREALIETWKHAVATGTQYLFEGRLHQNGSEARYHMMQAQPLRNIEGEVVRWFGSCTDIHDRYTAVKNAEAAQAAAIAAKEASRLKSEFLAVMSHEIRTPIAGVIGMSDLLLDTELDEEQKDYGLNIRRSADALLTVINDILDFSKIEVNRLEMDNAPFDMCVCLTDVVRMLNFSLEVKNLRFVCKSEIEGRDLVVMGDSGRVRQVVTNLMSNAVKFTPAGGTITLGVEIVKEEEKNIRLRIAVQDTGIGISEATQKMLFMPFTQADSSTARNYGGTGLGLSICRSLVELMGGFITLSSKLGEGSEIWFEVPFTKATKEDLAKASPDLGSRSRFPNSNFTPATPSTGKRQRSGDKTPEELHSEAEARAQVTILVAEDNALNLQIAMKTLRKMGFDAESVNNGLEAVEAVKRRAESGKPGYGCVLMDCQMPTMDGYEATAIIRRNTNPEVRDVPVIAMTASAIRGEREKCLEAGMDDYLSKPVRLKSLETTLLKWMHKDQKGNENAMDISR</sequence>
<organism evidence="19 20">
    <name type="scientific">Saitoella complicata (strain BCRC 22490 / CBS 7301 / JCM 7358 / NBRC 10748 / NRRL Y-17804)</name>
    <dbReference type="NCBI Taxonomy" id="698492"/>
    <lineage>
        <taxon>Eukaryota</taxon>
        <taxon>Fungi</taxon>
        <taxon>Dikarya</taxon>
        <taxon>Ascomycota</taxon>
        <taxon>Taphrinomycotina</taxon>
        <taxon>Taphrinomycotina incertae sedis</taxon>
        <taxon>Saitoella</taxon>
    </lineage>
</organism>
<evidence type="ECO:0000256" key="8">
    <source>
        <dbReference type="ARBA" id="ARBA00022741"/>
    </source>
</evidence>
<dbReference type="Pfam" id="PF00512">
    <property type="entry name" value="HisKA"/>
    <property type="match status" value="1"/>
</dbReference>
<evidence type="ECO:0000256" key="4">
    <source>
        <dbReference type="ARBA" id="ARBA00022475"/>
    </source>
</evidence>
<dbReference type="PROSITE" id="PS50110">
    <property type="entry name" value="RESPONSE_REGULATORY"/>
    <property type="match status" value="1"/>
</dbReference>
<keyword evidence="6" id="KW-0808">Transferase</keyword>
<dbReference type="NCBIfam" id="TIGR00229">
    <property type="entry name" value="sensory_box"/>
    <property type="match status" value="1"/>
</dbReference>
<dbReference type="GO" id="GO:0005524">
    <property type="term" value="F:ATP binding"/>
    <property type="evidence" value="ECO:0007669"/>
    <property type="project" value="UniProtKB-KW"/>
</dbReference>
<evidence type="ECO:0000256" key="11">
    <source>
        <dbReference type="ARBA" id="ARBA00022989"/>
    </source>
</evidence>
<keyword evidence="11" id="KW-1133">Transmembrane helix</keyword>
<reference evidence="19 20" key="1">
    <citation type="journal article" date="2011" name="J. Gen. Appl. Microbiol.">
        <title>Draft genome sequencing of the enigmatic yeast Saitoella complicata.</title>
        <authorList>
            <person name="Nishida H."/>
            <person name="Hamamoto M."/>
            <person name="Sugiyama J."/>
        </authorList>
    </citation>
    <scope>NUCLEOTIDE SEQUENCE [LARGE SCALE GENOMIC DNA]</scope>
    <source>
        <strain evidence="19 20">NRRL Y-17804</strain>
    </source>
</reference>
<feature type="domain" description="Response regulatory" evidence="17">
    <location>
        <begin position="863"/>
        <end position="987"/>
    </location>
</feature>
<dbReference type="EC" id="2.7.13.3" evidence="3"/>
<dbReference type="PRINTS" id="PR00344">
    <property type="entry name" value="BCTRLSENSOR"/>
</dbReference>
<evidence type="ECO:0000256" key="9">
    <source>
        <dbReference type="ARBA" id="ARBA00022777"/>
    </source>
</evidence>
<feature type="modified residue" description="4-aspartylphosphate" evidence="14">
    <location>
        <position position="918"/>
    </location>
</feature>
<dbReference type="SUPFAM" id="SSF47384">
    <property type="entry name" value="Homodimeric domain of signal transducing histidine kinase"/>
    <property type="match status" value="1"/>
</dbReference>
<dbReference type="SMART" id="SM00091">
    <property type="entry name" value="PAS"/>
    <property type="match status" value="3"/>
</dbReference>
<evidence type="ECO:0000256" key="14">
    <source>
        <dbReference type="PROSITE-ProRule" id="PRU00169"/>
    </source>
</evidence>
<dbReference type="InterPro" id="IPR036890">
    <property type="entry name" value="HATPase_C_sf"/>
</dbReference>
<evidence type="ECO:0000256" key="15">
    <source>
        <dbReference type="SAM" id="MobiDB-lite"/>
    </source>
</evidence>
<evidence type="ECO:0000256" key="6">
    <source>
        <dbReference type="ARBA" id="ARBA00022679"/>
    </source>
</evidence>
<dbReference type="GO" id="GO:0005886">
    <property type="term" value="C:plasma membrane"/>
    <property type="evidence" value="ECO:0007669"/>
    <property type="project" value="UniProtKB-SubCell"/>
</dbReference>
<dbReference type="Gene3D" id="1.10.287.130">
    <property type="match status" value="1"/>
</dbReference>
<dbReference type="AlphaFoldDB" id="A0A0E9NF66"/>
<dbReference type="SUPFAM" id="SSF55785">
    <property type="entry name" value="PYP-like sensor domain (PAS domain)"/>
    <property type="match status" value="1"/>
</dbReference>
<dbReference type="FunFam" id="1.10.287.130:FF:000003">
    <property type="entry name" value="Histidine kinase"/>
    <property type="match status" value="1"/>
</dbReference>
<feature type="domain" description="Histidine kinase" evidence="16">
    <location>
        <begin position="584"/>
        <end position="807"/>
    </location>
</feature>
<dbReference type="Pfam" id="PF00072">
    <property type="entry name" value="Response_reg"/>
    <property type="match status" value="1"/>
</dbReference>
<dbReference type="Pfam" id="PF02518">
    <property type="entry name" value="HATPase_c"/>
    <property type="match status" value="1"/>
</dbReference>
<evidence type="ECO:0000313" key="19">
    <source>
        <dbReference type="EMBL" id="GAO48040.1"/>
    </source>
</evidence>
<dbReference type="InterPro" id="IPR011006">
    <property type="entry name" value="CheY-like_superfamily"/>
</dbReference>
<dbReference type="FunFam" id="3.40.50.2300:FF:000285">
    <property type="entry name" value="Putative sensor histidine kinase/response regulator"/>
    <property type="match status" value="1"/>
</dbReference>
<dbReference type="FunFam" id="3.30.450.20:FF:000099">
    <property type="entry name" value="Sensory box sensor histidine kinase"/>
    <property type="match status" value="1"/>
</dbReference>
<keyword evidence="9" id="KW-0418">Kinase</keyword>
<dbReference type="InterPro" id="IPR005467">
    <property type="entry name" value="His_kinase_dom"/>
</dbReference>
<evidence type="ECO:0000259" key="16">
    <source>
        <dbReference type="PROSITE" id="PS50109"/>
    </source>
</evidence>
<keyword evidence="20" id="KW-1185">Reference proteome</keyword>
<protein>
    <recommendedName>
        <fullName evidence="3">histidine kinase</fullName>
        <ecNumber evidence="3">2.7.13.3</ecNumber>
    </recommendedName>
</protein>
<evidence type="ECO:0000256" key="7">
    <source>
        <dbReference type="ARBA" id="ARBA00022692"/>
    </source>
</evidence>
<keyword evidence="8" id="KW-0547">Nucleotide-binding</keyword>
<evidence type="ECO:0000256" key="3">
    <source>
        <dbReference type="ARBA" id="ARBA00012438"/>
    </source>
</evidence>
<evidence type="ECO:0000256" key="10">
    <source>
        <dbReference type="ARBA" id="ARBA00022840"/>
    </source>
</evidence>
<dbReference type="SMART" id="SM00448">
    <property type="entry name" value="REC"/>
    <property type="match status" value="1"/>
</dbReference>
<evidence type="ECO:0000256" key="2">
    <source>
        <dbReference type="ARBA" id="ARBA00004651"/>
    </source>
</evidence>
<dbReference type="PROSITE" id="PS50112">
    <property type="entry name" value="PAS"/>
    <property type="match status" value="1"/>
</dbReference>
<dbReference type="InterPro" id="IPR035965">
    <property type="entry name" value="PAS-like_dom_sf"/>
</dbReference>
<dbReference type="InterPro" id="IPR036097">
    <property type="entry name" value="HisK_dim/P_sf"/>
</dbReference>
<comment type="catalytic activity">
    <reaction evidence="1">
        <text>ATP + protein L-histidine = ADP + protein N-phospho-L-histidine.</text>
        <dbReference type="EC" id="2.7.13.3"/>
    </reaction>
</comment>
<dbReference type="CDD" id="cd00082">
    <property type="entry name" value="HisKA"/>
    <property type="match status" value="1"/>
</dbReference>
<dbReference type="CDD" id="cd16922">
    <property type="entry name" value="HATPase_EvgS-ArcB-TorS-like"/>
    <property type="match status" value="1"/>
</dbReference>
<reference evidence="19 20" key="3">
    <citation type="journal article" date="2015" name="Genome Announc.">
        <title>Draft Genome Sequence of the Archiascomycetous Yeast Saitoella complicata.</title>
        <authorList>
            <person name="Yamauchi K."/>
            <person name="Kondo S."/>
            <person name="Hamamoto M."/>
            <person name="Takahashi Y."/>
            <person name="Ogura Y."/>
            <person name="Hayashi T."/>
            <person name="Nishida H."/>
        </authorList>
    </citation>
    <scope>NUCLEOTIDE SEQUENCE [LARGE SCALE GENOMIC DNA]</scope>
    <source>
        <strain evidence="19 20">NRRL Y-17804</strain>
    </source>
</reference>
<feature type="compositionally biased region" description="Basic and acidic residues" evidence="15">
    <location>
        <begin position="843"/>
        <end position="855"/>
    </location>
</feature>
<evidence type="ECO:0000256" key="1">
    <source>
        <dbReference type="ARBA" id="ARBA00000085"/>
    </source>
</evidence>
<proteinExistence type="predicted"/>
<dbReference type="CDD" id="cd17546">
    <property type="entry name" value="REC_hyHK_CKI1_RcsC-like"/>
    <property type="match status" value="1"/>
</dbReference>
<evidence type="ECO:0000259" key="17">
    <source>
        <dbReference type="PROSITE" id="PS50110"/>
    </source>
</evidence>
<dbReference type="InterPro" id="IPR000014">
    <property type="entry name" value="PAS"/>
</dbReference>
<dbReference type="SUPFAM" id="SSF55874">
    <property type="entry name" value="ATPase domain of HSP90 chaperone/DNA topoisomerase II/histidine kinase"/>
    <property type="match status" value="1"/>
</dbReference>
<dbReference type="PANTHER" id="PTHR45339:SF1">
    <property type="entry name" value="HYBRID SIGNAL TRANSDUCTION HISTIDINE KINASE J"/>
    <property type="match status" value="1"/>
</dbReference>
<dbReference type="STRING" id="698492.A0A0E9NF66"/>
<dbReference type="InterPro" id="IPR003661">
    <property type="entry name" value="HisK_dim/P_dom"/>
</dbReference>
<dbReference type="PANTHER" id="PTHR45339">
    <property type="entry name" value="HYBRID SIGNAL TRANSDUCTION HISTIDINE KINASE J"/>
    <property type="match status" value="1"/>
</dbReference>
<feature type="domain" description="PAS" evidence="18">
    <location>
        <begin position="440"/>
        <end position="508"/>
    </location>
</feature>
<dbReference type="SUPFAM" id="SSF52172">
    <property type="entry name" value="CheY-like"/>
    <property type="match status" value="1"/>
</dbReference>